<name>A0A4Y7XB94_9GAMM</name>
<dbReference type="RefSeq" id="WP_134244702.1">
    <property type="nucleotide sequence ID" value="NZ_SNTY01000036.1"/>
</dbReference>
<accession>A0A4Y7XB94</accession>
<organism evidence="1 2">
    <name type="scientific">Alkanindiges illinoisensis</name>
    <dbReference type="NCBI Taxonomy" id="197183"/>
    <lineage>
        <taxon>Bacteria</taxon>
        <taxon>Pseudomonadati</taxon>
        <taxon>Pseudomonadota</taxon>
        <taxon>Gammaproteobacteria</taxon>
        <taxon>Moraxellales</taxon>
        <taxon>Moraxellaceae</taxon>
        <taxon>Alkanindiges</taxon>
    </lineage>
</organism>
<proteinExistence type="predicted"/>
<dbReference type="EMBL" id="SNTY01000036">
    <property type="protein sequence ID" value="TEU25552.1"/>
    <property type="molecule type" value="Genomic_DNA"/>
</dbReference>
<protein>
    <submittedName>
        <fullName evidence="1">Uncharacterized protein</fullName>
    </submittedName>
</protein>
<dbReference type="OrthoDB" id="7064725at2"/>
<dbReference type="AlphaFoldDB" id="A0A4Y7XB94"/>
<reference evidence="1 2" key="1">
    <citation type="submission" date="2019-03" db="EMBL/GenBank/DDBJ databases">
        <title>Alkanindiges illinoisensis: a potential pathogenic isolated from ascites of a gastric cancer patient with abdominal metastasis.</title>
        <authorList>
            <person name="Hu X."/>
            <person name="Yang B."/>
            <person name="Yan X."/>
            <person name="Lin L."/>
            <person name="Zhao H."/>
            <person name="Zhou F."/>
            <person name="Su B."/>
            <person name="Chen J."/>
            <person name="Rui Y."/>
            <person name="Wang Q."/>
            <person name="Zheng L."/>
        </authorList>
    </citation>
    <scope>NUCLEOTIDE SEQUENCE [LARGE SCALE GENOMIC DNA]</scope>
    <source>
        <strain evidence="1 2">NFYY 23406</strain>
    </source>
</reference>
<evidence type="ECO:0000313" key="2">
    <source>
        <dbReference type="Proteomes" id="UP000297834"/>
    </source>
</evidence>
<gene>
    <name evidence="1" type="ORF">E2B99_09310</name>
</gene>
<dbReference type="Proteomes" id="UP000297834">
    <property type="component" value="Unassembled WGS sequence"/>
</dbReference>
<comment type="caution">
    <text evidence="1">The sequence shown here is derived from an EMBL/GenBank/DDBJ whole genome shotgun (WGS) entry which is preliminary data.</text>
</comment>
<sequence>MNIEVLAAKIAFGNVQLCDYSDWAESLLNQGVESENIMILASFGLEKNIDRYEIETCFEKCLSELNIQLPDKNESLKIYAKLCCIEILKENTLPATAVDNLSRLAFLTEHEEPLFRIWDALSEDIYFIENEEHGAIWNSGLTKENQSIYIKEFAEQFLQLLELKLPENFWQLTYCESCKYIGNSIIKTKTEWSLLAQFKLPNEHLVHYAACAKCLAPYPLIMTDFIGRKNYLEMLKMA</sequence>
<evidence type="ECO:0000313" key="1">
    <source>
        <dbReference type="EMBL" id="TEU25552.1"/>
    </source>
</evidence>
<keyword evidence="2" id="KW-1185">Reference proteome</keyword>
<dbReference type="STRING" id="1120977.GCA_000619845_03019"/>